<gene>
    <name evidence="1" type="ORF">JFP838_13800</name>
</gene>
<name>A0A140GT76_CLOPF</name>
<sequence length="192" mass="22323">MNLNLTYKYNIVLSLANQEVKMQQIRDEIEKSIKEYNVKSRTAKNVKEIIHSEIKEDLLFVCLSTKNHLDNPVRGLYLLSKITMEQLKNNKKGDLIEKIIRNKSFFKSVGEAKEVKNLKFEKSDKIEEIEESNVLNNAVIKSEEKSEIQGNNVNLSKINTLMNKLILLREQEREIIEAINEELKGGEINEFK</sequence>
<evidence type="ECO:0000313" key="1">
    <source>
        <dbReference type="EMBL" id="AMN36771.1"/>
    </source>
</evidence>
<evidence type="ECO:0000313" key="2">
    <source>
        <dbReference type="Proteomes" id="UP000070260"/>
    </source>
</evidence>
<dbReference type="AlphaFoldDB" id="A0A140GT76"/>
<organism evidence="1 2">
    <name type="scientific">Clostridium perfringens</name>
    <dbReference type="NCBI Taxonomy" id="1502"/>
    <lineage>
        <taxon>Bacteria</taxon>
        <taxon>Bacillati</taxon>
        <taxon>Bacillota</taxon>
        <taxon>Clostridia</taxon>
        <taxon>Eubacteriales</taxon>
        <taxon>Clostridiaceae</taxon>
        <taxon>Clostridium</taxon>
    </lineage>
</organism>
<proteinExistence type="predicted"/>
<accession>A0A140GT76</accession>
<protein>
    <submittedName>
        <fullName evidence="1">Uncharacterized protein</fullName>
    </submittedName>
</protein>
<reference evidence="1 2" key="1">
    <citation type="journal article" date="2016" name="PLoS ONE">
        <title>Plasmid Characterization and Chromosome Analysis of Two netF+ Clostridium perfringens Isolates Associated with Foal and Canine Necrotizing Enteritis.</title>
        <authorList>
            <person name="Mehdizadeh Gohari I."/>
            <person name="Kropinski A.M."/>
            <person name="Weese S.J."/>
            <person name="Parreira V.R."/>
            <person name="Whitehead A.E."/>
            <person name="Boerlin P."/>
            <person name="Prescott J.F."/>
        </authorList>
    </citation>
    <scope>NUCLEOTIDE SEQUENCE [LARGE SCALE GENOMIC DNA]</scope>
    <source>
        <strain evidence="1 2">JP838</strain>
    </source>
</reference>
<dbReference type="PATRIC" id="fig|1502.177.peg.2783"/>
<dbReference type="RefSeq" id="WP_061429161.1">
    <property type="nucleotide sequence ID" value="NZ_CATNYB010000001.1"/>
</dbReference>
<dbReference type="EMBL" id="CP010994">
    <property type="protein sequence ID" value="AMN36771.1"/>
    <property type="molecule type" value="Genomic_DNA"/>
</dbReference>
<dbReference type="Proteomes" id="UP000070260">
    <property type="component" value="Chromosome"/>
</dbReference>